<keyword evidence="8" id="KW-1185">Reference proteome</keyword>
<feature type="transmembrane region" description="Helical" evidence="6">
    <location>
        <begin position="350"/>
        <end position="371"/>
    </location>
</feature>
<dbReference type="PANTHER" id="PTHR42948">
    <property type="entry name" value="TRANSPORTER"/>
    <property type="match status" value="1"/>
</dbReference>
<evidence type="ECO:0000256" key="1">
    <source>
        <dbReference type="ARBA" id="ARBA00004141"/>
    </source>
</evidence>
<keyword evidence="2" id="KW-0813">Transport</keyword>
<feature type="transmembrane region" description="Helical" evidence="6">
    <location>
        <begin position="131"/>
        <end position="157"/>
    </location>
</feature>
<evidence type="ECO:0000313" key="8">
    <source>
        <dbReference type="Proteomes" id="UP000501130"/>
    </source>
</evidence>
<dbReference type="Proteomes" id="UP000501130">
    <property type="component" value="Chromosome"/>
</dbReference>
<feature type="transmembrane region" description="Helical" evidence="6">
    <location>
        <begin position="177"/>
        <end position="200"/>
    </location>
</feature>
<evidence type="ECO:0000256" key="4">
    <source>
        <dbReference type="ARBA" id="ARBA00022989"/>
    </source>
</evidence>
<dbReference type="InterPro" id="IPR000175">
    <property type="entry name" value="Na/ntran_symport"/>
</dbReference>
<sequence length="468" mass="50490">MQNNPDQFSSKIGFVLAAAGSAVGIGNLVGFPVAAAKNGGGAFLLLYIFFVIAICLPLILAELSLGRATNQNPLGAFRQVSRNHKAWVLAGALSLITPFMIAVFYSVLTVWLLGYFLLVLIGQLDQLATPVYFGGFITSPWIFACLAAVIGMVIVVLKGGVRDGIEKASRLLMPMLFIMLIGLAVFVLTLPNATAGLKFYFTPQLDRITWSVVNGALSQAFFSLSLGMGILITYGSYLRKQDNLVQSAKMLACTDTGVALVAGLMTLPAIFAIYPNTNPSELSDSSVGLIFSFFPNIFMAMVPKFGYAVSSLIAATFFLLAFVAAITSLVSIIEVPVAALKAEGKKTRNAALGIVIAAVSIGAMFSALSFGQVKWLSDFAFYSGANKSLFDVLVDVFYDTILPFNGLLICLLVVWQWKRHNMTAEMLTSNKNAASGWLERYTHFAIAFWIPLILATVFVVTVINKFFS</sequence>
<dbReference type="InterPro" id="IPR037272">
    <property type="entry name" value="SNS_sf"/>
</dbReference>
<reference evidence="7 8" key="1">
    <citation type="submission" date="2020-05" db="EMBL/GenBank/DDBJ databases">
        <title>Compete genome of Limnobacter sp. SAORIC-580.</title>
        <authorList>
            <person name="Song J."/>
            <person name="Cho J.-C."/>
        </authorList>
    </citation>
    <scope>NUCLEOTIDE SEQUENCE [LARGE SCALE GENOMIC DNA]</scope>
    <source>
        <strain evidence="7 8">SAORIC-580</strain>
    </source>
</reference>
<dbReference type="RefSeq" id="WP_171099978.1">
    <property type="nucleotide sequence ID" value="NZ_CP053084.1"/>
</dbReference>
<dbReference type="NCBIfam" id="NF037979">
    <property type="entry name" value="Na_transp"/>
    <property type="match status" value="1"/>
</dbReference>
<accession>A0ABX6N8Y9</accession>
<dbReference type="SUPFAM" id="SSF161070">
    <property type="entry name" value="SNF-like"/>
    <property type="match status" value="1"/>
</dbReference>
<evidence type="ECO:0000256" key="2">
    <source>
        <dbReference type="ARBA" id="ARBA00022448"/>
    </source>
</evidence>
<dbReference type="PANTHER" id="PTHR42948:SF1">
    <property type="entry name" value="TRANSPORTER"/>
    <property type="match status" value="1"/>
</dbReference>
<keyword evidence="4 6" id="KW-1133">Transmembrane helix</keyword>
<protein>
    <submittedName>
        <fullName evidence="7">Sodium-dependent transporter</fullName>
    </submittedName>
</protein>
<feature type="transmembrane region" description="Helical" evidence="6">
    <location>
        <begin position="392"/>
        <end position="417"/>
    </location>
</feature>
<feature type="transmembrane region" description="Helical" evidence="6">
    <location>
        <begin position="12"/>
        <end position="35"/>
    </location>
</feature>
<organism evidence="7 8">
    <name type="scientific">Limnobacter profundi</name>
    <dbReference type="NCBI Taxonomy" id="2732163"/>
    <lineage>
        <taxon>Bacteria</taxon>
        <taxon>Pseudomonadati</taxon>
        <taxon>Pseudomonadota</taxon>
        <taxon>Betaproteobacteria</taxon>
        <taxon>Burkholderiales</taxon>
        <taxon>Burkholderiaceae</taxon>
        <taxon>Limnobacter</taxon>
    </lineage>
</organism>
<keyword evidence="5 6" id="KW-0472">Membrane</keyword>
<dbReference type="PRINTS" id="PR00176">
    <property type="entry name" value="NANEUSMPORT"/>
</dbReference>
<evidence type="ECO:0000256" key="3">
    <source>
        <dbReference type="ARBA" id="ARBA00022692"/>
    </source>
</evidence>
<keyword evidence="3 6" id="KW-0812">Transmembrane</keyword>
<dbReference type="PROSITE" id="PS50267">
    <property type="entry name" value="NA_NEUROTRAN_SYMP_3"/>
    <property type="match status" value="1"/>
</dbReference>
<evidence type="ECO:0000256" key="6">
    <source>
        <dbReference type="SAM" id="Phobius"/>
    </source>
</evidence>
<dbReference type="Pfam" id="PF00209">
    <property type="entry name" value="SNF"/>
    <property type="match status" value="2"/>
</dbReference>
<evidence type="ECO:0000313" key="7">
    <source>
        <dbReference type="EMBL" id="QJR30129.1"/>
    </source>
</evidence>
<gene>
    <name evidence="7" type="ORF">HKT17_10625</name>
</gene>
<feature type="transmembrane region" description="Helical" evidence="6">
    <location>
        <begin position="220"/>
        <end position="238"/>
    </location>
</feature>
<feature type="transmembrane region" description="Helical" evidence="6">
    <location>
        <begin position="250"/>
        <end position="274"/>
    </location>
</feature>
<comment type="subcellular location">
    <subcellularLocation>
        <location evidence="1">Membrane</location>
        <topology evidence="1">Multi-pass membrane protein</topology>
    </subcellularLocation>
</comment>
<dbReference type="InterPro" id="IPR047218">
    <property type="entry name" value="YocR/YhdH-like"/>
</dbReference>
<dbReference type="EMBL" id="CP053084">
    <property type="protein sequence ID" value="QJR30129.1"/>
    <property type="molecule type" value="Genomic_DNA"/>
</dbReference>
<feature type="transmembrane region" description="Helical" evidence="6">
    <location>
        <begin position="309"/>
        <end position="330"/>
    </location>
</feature>
<feature type="transmembrane region" description="Helical" evidence="6">
    <location>
        <begin position="41"/>
        <end position="65"/>
    </location>
</feature>
<name>A0ABX6N8Y9_9BURK</name>
<dbReference type="CDD" id="cd10336">
    <property type="entry name" value="SLC6sbd_Tyt1-Like"/>
    <property type="match status" value="1"/>
</dbReference>
<feature type="transmembrane region" description="Helical" evidence="6">
    <location>
        <begin position="86"/>
        <end position="119"/>
    </location>
</feature>
<feature type="transmembrane region" description="Helical" evidence="6">
    <location>
        <begin position="446"/>
        <end position="467"/>
    </location>
</feature>
<proteinExistence type="predicted"/>
<evidence type="ECO:0000256" key="5">
    <source>
        <dbReference type="ARBA" id="ARBA00023136"/>
    </source>
</evidence>